<protein>
    <submittedName>
        <fullName evidence="2">F-box only protein 32</fullName>
    </submittedName>
</protein>
<dbReference type="EMBL" id="JAATJV010400724">
    <property type="protein sequence ID" value="MBZ3885517.1"/>
    <property type="molecule type" value="Genomic_DNA"/>
</dbReference>
<comment type="caution">
    <text evidence="2">The sequence shown here is derived from an EMBL/GenBank/DDBJ whole genome shotgun (WGS) entry which is preliminary data.</text>
</comment>
<feature type="compositionally biased region" description="Basic residues" evidence="1">
    <location>
        <begin position="180"/>
        <end position="190"/>
    </location>
</feature>
<feature type="compositionally biased region" description="Low complexity" evidence="1">
    <location>
        <begin position="41"/>
        <end position="56"/>
    </location>
</feature>
<accession>A0AA41N823</accession>
<evidence type="ECO:0000256" key="1">
    <source>
        <dbReference type="SAM" id="MobiDB-lite"/>
    </source>
</evidence>
<feature type="compositionally biased region" description="Gly residues" evidence="1">
    <location>
        <begin position="122"/>
        <end position="138"/>
    </location>
</feature>
<dbReference type="Proteomes" id="UP001166674">
    <property type="component" value="Unassembled WGS sequence"/>
</dbReference>
<name>A0AA41N823_SCICA</name>
<evidence type="ECO:0000313" key="2">
    <source>
        <dbReference type="EMBL" id="MBZ3885517.1"/>
    </source>
</evidence>
<feature type="region of interest" description="Disordered" evidence="1">
    <location>
        <begin position="1"/>
        <end position="227"/>
    </location>
</feature>
<feature type="compositionally biased region" description="Basic and acidic residues" evidence="1">
    <location>
        <begin position="158"/>
        <end position="168"/>
    </location>
</feature>
<feature type="compositionally biased region" description="Low complexity" evidence="1">
    <location>
        <begin position="112"/>
        <end position="121"/>
    </location>
</feature>
<feature type="compositionally biased region" description="Gly residues" evidence="1">
    <location>
        <begin position="1"/>
        <end position="12"/>
    </location>
</feature>
<keyword evidence="3" id="KW-1185">Reference proteome</keyword>
<reference evidence="2" key="1">
    <citation type="submission" date="2020-03" db="EMBL/GenBank/DDBJ databases">
        <title>Studies in the Genomics of Life Span.</title>
        <authorList>
            <person name="Glass D."/>
        </authorList>
    </citation>
    <scope>NUCLEOTIDE SEQUENCE</scope>
    <source>
        <strain evidence="2">SUZIE</strain>
        <tissue evidence="2">Muscle</tissue>
    </source>
</reference>
<feature type="compositionally biased region" description="Low complexity" evidence="1">
    <location>
        <begin position="86"/>
        <end position="95"/>
    </location>
</feature>
<organism evidence="2 3">
    <name type="scientific">Sciurus carolinensis</name>
    <name type="common">Eastern gray squirrel</name>
    <dbReference type="NCBI Taxonomy" id="30640"/>
    <lineage>
        <taxon>Eukaryota</taxon>
        <taxon>Metazoa</taxon>
        <taxon>Chordata</taxon>
        <taxon>Craniata</taxon>
        <taxon>Vertebrata</taxon>
        <taxon>Euteleostomi</taxon>
        <taxon>Mammalia</taxon>
        <taxon>Eutheria</taxon>
        <taxon>Euarchontoglires</taxon>
        <taxon>Glires</taxon>
        <taxon>Rodentia</taxon>
        <taxon>Sciuromorpha</taxon>
        <taxon>Sciuridae</taxon>
        <taxon>Sciurinae</taxon>
        <taxon>Sciurini</taxon>
        <taxon>Sciurus</taxon>
    </lineage>
</organism>
<proteinExistence type="predicted"/>
<evidence type="ECO:0000313" key="3">
    <source>
        <dbReference type="Proteomes" id="UP001166674"/>
    </source>
</evidence>
<dbReference type="AlphaFoldDB" id="A0AA41N823"/>
<gene>
    <name evidence="2" type="ORF">SUZIE_183340</name>
</gene>
<sequence>MLGEDSQGGGEIHGARTGSGPPKARQSPENQRVKLIQDGILSLSSLPRPPLRNSSSEDSDNWEAPIAISVTTEKASWVDVQSDLGAAPASSRPSPAGEPQEDWSGFQSARPRLGCGSCALGAGRGRGGARGLRGGGRSGLARRPQVSTGARLCNGKWSESRGRLRKQAEPINKATWPRGRGGRAKSRRSSGNKEPGPAAQDKYCGRDSRAALPEPDAQRDPPQNRAL</sequence>